<dbReference type="Proteomes" id="UP001229955">
    <property type="component" value="Chromosome"/>
</dbReference>
<evidence type="ECO:0000313" key="3">
    <source>
        <dbReference type="EMBL" id="WKW10942.1"/>
    </source>
</evidence>
<protein>
    <submittedName>
        <fullName evidence="3">Magnesium chelatase subunit D</fullName>
        <ecNumber evidence="3">6.6.1.1</ecNumber>
    </submittedName>
</protein>
<feature type="compositionally biased region" description="Acidic residues" evidence="1">
    <location>
        <begin position="281"/>
        <end position="291"/>
    </location>
</feature>
<dbReference type="Pfam" id="PF17863">
    <property type="entry name" value="AAA_lid_2"/>
    <property type="match status" value="1"/>
</dbReference>
<dbReference type="EC" id="6.6.1.1" evidence="3"/>
<dbReference type="SMART" id="SM00327">
    <property type="entry name" value="VWA"/>
    <property type="match status" value="1"/>
</dbReference>
<evidence type="ECO:0000259" key="2">
    <source>
        <dbReference type="PROSITE" id="PS50234"/>
    </source>
</evidence>
<name>A0AA49JS35_9BACT</name>
<dbReference type="GO" id="GO:0016851">
    <property type="term" value="F:magnesium chelatase activity"/>
    <property type="evidence" value="ECO:0007669"/>
    <property type="project" value="UniProtKB-EC"/>
</dbReference>
<feature type="domain" description="VWFA" evidence="2">
    <location>
        <begin position="411"/>
        <end position="590"/>
    </location>
</feature>
<feature type="compositionally biased region" description="Low complexity" evidence="1">
    <location>
        <begin position="324"/>
        <end position="336"/>
    </location>
</feature>
<reference evidence="3" key="1">
    <citation type="submission" date="2023-07" db="EMBL/GenBank/DDBJ databases">
        <authorList>
            <person name="Haufschild T."/>
            <person name="Kallscheuer N."/>
            <person name="Hammer J."/>
            <person name="Kohn T."/>
            <person name="Kabuu M."/>
            <person name="Jogler M."/>
            <person name="Wohfarth N."/>
            <person name="Heuer A."/>
            <person name="Rohde M."/>
            <person name="van Teeseling M.C.F."/>
            <person name="Jogler C."/>
        </authorList>
    </citation>
    <scope>NUCLEOTIDE SEQUENCE</scope>
    <source>
        <strain evidence="3">Strain 138</strain>
        <strain evidence="4">Strain 318</strain>
    </source>
</reference>
<feature type="region of interest" description="Disordered" evidence="1">
    <location>
        <begin position="254"/>
        <end position="293"/>
    </location>
</feature>
<dbReference type="Gene3D" id="3.40.50.300">
    <property type="entry name" value="P-loop containing nucleotide triphosphate hydrolases"/>
    <property type="match status" value="1"/>
</dbReference>
<dbReference type="EMBL" id="CP130612">
    <property type="protein sequence ID" value="WKW10942.1"/>
    <property type="molecule type" value="Genomic_DNA"/>
</dbReference>
<dbReference type="PANTHER" id="PTHR43473">
    <property type="entry name" value="MAGNESIUM-CHELATASE SUBUNIT CHLD, CHLOROPLASTIC"/>
    <property type="match status" value="1"/>
</dbReference>
<dbReference type="InterPro" id="IPR041628">
    <property type="entry name" value="ChlI/MoxR_AAA_lid"/>
</dbReference>
<gene>
    <name evidence="3" type="ORF">Strain138_000175</name>
    <name evidence="4" type="ORF">Strain318_000175</name>
</gene>
<dbReference type="InterPro" id="IPR036465">
    <property type="entry name" value="vWFA_dom_sf"/>
</dbReference>
<accession>A0AA49JS35</accession>
<dbReference type="AlphaFoldDB" id="A0AA49JS35"/>
<dbReference type="SUPFAM" id="SSF53300">
    <property type="entry name" value="vWA-like"/>
    <property type="match status" value="1"/>
</dbReference>
<sequence length="592" mass="62101">MNEAAAALDPATRAELAAAVLALDGVALGGAVLRAPRSDIAEAFVARLRCLMPEAAPHRRLPLAIPDDRLLGGLDLAMTLAHGRPVADRGLLAALDGGLLVIPGAERIGASLAARLTQVLDLGHVAQRVRIEDAPEHHAARVTIVAIDEAEADEDPVHGAIADRCAFHLMLDAQPLPALYSRDDISTAAALLPNVIADEAQLRTLVHTAELYGIDSLRAVRAALRAARCFAALDGRRATTDGDLATAAALVLGPRATRLPAPPPEASSEPEPPPPPPDDAQNQDDSAERDEQDVRELEERIIEAMVAALPVGLTMDAPTRTPKAGRAAGRAGADRSGGLRGRQVGTRRGDPRGGGRLDLVETLRAAAPWQPLRRRTRDAQHAAEASTPQPRVLVRPDDFRIRRLFEPAGTTAIFVVDASGSSAANRMAEAKGAVELLLAESYARRDEVALIAFRGAQAEILLPPTRAIAAAKRALAALPGGGGTPLASAIDRAVELTLRARREGNDTVVVFLTDARANIARDGSGGREQAMADALQSARVLRGLEGQVLVIDTSPRPSPQAQDVAAAMGARYVALPRTDARSIHAAVTAARA</sequence>
<feature type="region of interest" description="Disordered" evidence="1">
    <location>
        <begin position="313"/>
        <end position="356"/>
    </location>
</feature>
<dbReference type="Gene3D" id="3.40.50.410">
    <property type="entry name" value="von Willebrand factor, type A domain"/>
    <property type="match status" value="1"/>
</dbReference>
<dbReference type="Pfam" id="PF13519">
    <property type="entry name" value="VWA_2"/>
    <property type="match status" value="1"/>
</dbReference>
<dbReference type="Gene3D" id="1.10.8.80">
    <property type="entry name" value="Magnesium chelatase subunit I, C-Terminal domain"/>
    <property type="match status" value="1"/>
</dbReference>
<proteinExistence type="predicted"/>
<dbReference type="RefSeq" id="WP_367886652.1">
    <property type="nucleotide sequence ID" value="NZ_CP130612.1"/>
</dbReference>
<dbReference type="EMBL" id="CP130613">
    <property type="protein sequence ID" value="WKW13851.1"/>
    <property type="molecule type" value="Genomic_DNA"/>
</dbReference>
<accession>A0AA49JXM2</accession>
<dbReference type="InterPro" id="IPR027417">
    <property type="entry name" value="P-loop_NTPase"/>
</dbReference>
<feature type="compositionally biased region" description="Pro residues" evidence="1">
    <location>
        <begin position="260"/>
        <end position="278"/>
    </location>
</feature>
<dbReference type="PANTHER" id="PTHR43473:SF2">
    <property type="entry name" value="MAGNESIUM-CHELATASE SUBUNIT CHLD, CHLOROPLASTIC"/>
    <property type="match status" value="1"/>
</dbReference>
<dbReference type="KEGG" id="pspc:Strain318_000175"/>
<dbReference type="SUPFAM" id="SSF52540">
    <property type="entry name" value="P-loop containing nucleoside triphosphate hydrolases"/>
    <property type="match status" value="1"/>
</dbReference>
<keyword evidence="3" id="KW-0436">Ligase</keyword>
<evidence type="ECO:0000313" key="4">
    <source>
        <dbReference type="EMBL" id="WKW13851.1"/>
    </source>
</evidence>
<dbReference type="PROSITE" id="PS50234">
    <property type="entry name" value="VWFA"/>
    <property type="match status" value="1"/>
</dbReference>
<evidence type="ECO:0000313" key="5">
    <source>
        <dbReference type="Proteomes" id="UP001229955"/>
    </source>
</evidence>
<evidence type="ECO:0000256" key="1">
    <source>
        <dbReference type="SAM" id="MobiDB-lite"/>
    </source>
</evidence>
<dbReference type="InterPro" id="IPR002035">
    <property type="entry name" value="VWF_A"/>
</dbReference>
<keyword evidence="5" id="KW-1185">Reference proteome</keyword>
<feature type="compositionally biased region" description="Basic and acidic residues" evidence="1">
    <location>
        <begin position="347"/>
        <end position="356"/>
    </location>
</feature>
<dbReference type="NCBIfam" id="NF009943">
    <property type="entry name" value="PRK13406.1"/>
    <property type="match status" value="1"/>
</dbReference>
<organism evidence="3">
    <name type="scientific">Pseudogemmatithrix spongiicola</name>
    <dbReference type="NCBI Taxonomy" id="3062599"/>
    <lineage>
        <taxon>Bacteria</taxon>
        <taxon>Pseudomonadati</taxon>
        <taxon>Gemmatimonadota</taxon>
        <taxon>Gemmatimonadia</taxon>
        <taxon>Gemmatimonadales</taxon>
        <taxon>Gemmatimonadaceae</taxon>
        <taxon>Pseudogemmatithrix</taxon>
    </lineage>
</organism>